<accession>A0A7S4RMH5</accession>
<dbReference type="AlphaFoldDB" id="A0A7S4RMH5"/>
<name>A0A7S4RMH5_9DINO</name>
<protein>
    <recommendedName>
        <fullName evidence="3">Protein xylosyltransferase</fullName>
    </recommendedName>
</protein>
<sequence length="401" mass="44967">MAPLRVGGLAVALALARALPAVALRAQQEAAGQRAEPADWQGERVTGPATGRTLRPGLLHFMFLLRDQLQHPGIWGKFWSQALPGSYMAWAHCTDHRACENDYMMKLLKVRLVPQVFSVRGADLVNPYAHMIRLALAETRQLAADGVVEKFLVVSDATLPVKPFPVVHWDQTTRPESDICISFPEQWPVAAYQGVTVTIVKHHQWVSLNRRDATALADDWEPSPTPRGWNVTLRSGKWAARPVRVPRGYWTGGAWFTATDEEAIYERAFGPLVLESANATKPMWNLFHSRRCITYVDWPDNVYPQDLLEGHNQTSFLQVGGAARSAAAAGHFYNFTTEVSKELLKDDAFRFSIANGIRHPFKFEQLGSAGLRALRESRFLFARKFSSCAHLPNYTEIMFGE</sequence>
<feature type="signal peptide" evidence="1">
    <location>
        <begin position="1"/>
        <end position="18"/>
    </location>
</feature>
<gene>
    <name evidence="2" type="ORF">AMON00008_LOCUS36432</name>
</gene>
<evidence type="ECO:0000313" key="2">
    <source>
        <dbReference type="EMBL" id="CAE4616545.1"/>
    </source>
</evidence>
<evidence type="ECO:0008006" key="3">
    <source>
        <dbReference type="Google" id="ProtNLM"/>
    </source>
</evidence>
<reference evidence="2" key="1">
    <citation type="submission" date="2021-01" db="EMBL/GenBank/DDBJ databases">
        <authorList>
            <person name="Corre E."/>
            <person name="Pelletier E."/>
            <person name="Niang G."/>
            <person name="Scheremetjew M."/>
            <person name="Finn R."/>
            <person name="Kale V."/>
            <person name="Holt S."/>
            <person name="Cochrane G."/>
            <person name="Meng A."/>
            <person name="Brown T."/>
            <person name="Cohen L."/>
        </authorList>
    </citation>
    <scope>NUCLEOTIDE SEQUENCE</scope>
    <source>
        <strain evidence="2">CCMP3105</strain>
    </source>
</reference>
<organism evidence="2">
    <name type="scientific">Alexandrium monilatum</name>
    <dbReference type="NCBI Taxonomy" id="311494"/>
    <lineage>
        <taxon>Eukaryota</taxon>
        <taxon>Sar</taxon>
        <taxon>Alveolata</taxon>
        <taxon>Dinophyceae</taxon>
        <taxon>Gonyaulacales</taxon>
        <taxon>Pyrocystaceae</taxon>
        <taxon>Alexandrium</taxon>
    </lineage>
</organism>
<proteinExistence type="predicted"/>
<evidence type="ECO:0000256" key="1">
    <source>
        <dbReference type="SAM" id="SignalP"/>
    </source>
</evidence>
<keyword evidence="1" id="KW-0732">Signal</keyword>
<feature type="chain" id="PRO_5030504457" description="Protein xylosyltransferase" evidence="1">
    <location>
        <begin position="19"/>
        <end position="401"/>
    </location>
</feature>
<dbReference type="EMBL" id="HBNR01051986">
    <property type="protein sequence ID" value="CAE4616545.1"/>
    <property type="molecule type" value="Transcribed_RNA"/>
</dbReference>